<sequence length="88" mass="9885">MKKEGLTTGHRIPGPLQSPVLQQLHSGSWYGTHKILPNHLIQHIFSPPYHPQSNGQAERFVDTFKRALAIRKCEDLPSDVSLNTKSDS</sequence>
<gene>
    <name evidence="1" type="ORF">TELCIR_20646</name>
</gene>
<protein>
    <recommendedName>
        <fullName evidence="3">Integrase catalytic domain-containing protein</fullName>
    </recommendedName>
</protein>
<evidence type="ECO:0000313" key="2">
    <source>
        <dbReference type="Proteomes" id="UP000230423"/>
    </source>
</evidence>
<dbReference type="EMBL" id="KZ363101">
    <property type="protein sequence ID" value="PIO57933.1"/>
    <property type="molecule type" value="Genomic_DNA"/>
</dbReference>
<organism evidence="1 2">
    <name type="scientific">Teladorsagia circumcincta</name>
    <name type="common">Brown stomach worm</name>
    <name type="synonym">Ostertagia circumcincta</name>
    <dbReference type="NCBI Taxonomy" id="45464"/>
    <lineage>
        <taxon>Eukaryota</taxon>
        <taxon>Metazoa</taxon>
        <taxon>Ecdysozoa</taxon>
        <taxon>Nematoda</taxon>
        <taxon>Chromadorea</taxon>
        <taxon>Rhabditida</taxon>
        <taxon>Rhabditina</taxon>
        <taxon>Rhabditomorpha</taxon>
        <taxon>Strongyloidea</taxon>
        <taxon>Trichostrongylidae</taxon>
        <taxon>Teladorsagia</taxon>
    </lineage>
</organism>
<name>A0A2G9TIY9_TELCI</name>
<proteinExistence type="predicted"/>
<dbReference type="Proteomes" id="UP000230423">
    <property type="component" value="Unassembled WGS sequence"/>
</dbReference>
<evidence type="ECO:0000313" key="1">
    <source>
        <dbReference type="EMBL" id="PIO57933.1"/>
    </source>
</evidence>
<keyword evidence="2" id="KW-1185">Reference proteome</keyword>
<dbReference type="InterPro" id="IPR036397">
    <property type="entry name" value="RNaseH_sf"/>
</dbReference>
<dbReference type="InterPro" id="IPR012337">
    <property type="entry name" value="RNaseH-like_sf"/>
</dbReference>
<reference evidence="1 2" key="1">
    <citation type="submission" date="2015-09" db="EMBL/GenBank/DDBJ databases">
        <title>Draft genome of the parasitic nematode Teladorsagia circumcincta isolate WARC Sus (inbred).</title>
        <authorList>
            <person name="Mitreva M."/>
        </authorList>
    </citation>
    <scope>NUCLEOTIDE SEQUENCE [LARGE SCALE GENOMIC DNA]</scope>
    <source>
        <strain evidence="1 2">S</strain>
    </source>
</reference>
<evidence type="ECO:0008006" key="3">
    <source>
        <dbReference type="Google" id="ProtNLM"/>
    </source>
</evidence>
<dbReference type="AlphaFoldDB" id="A0A2G9TIY9"/>
<dbReference type="OrthoDB" id="10069874at2759"/>
<dbReference type="GO" id="GO:0003676">
    <property type="term" value="F:nucleic acid binding"/>
    <property type="evidence" value="ECO:0007669"/>
    <property type="project" value="InterPro"/>
</dbReference>
<dbReference type="Gene3D" id="3.30.420.10">
    <property type="entry name" value="Ribonuclease H-like superfamily/Ribonuclease H"/>
    <property type="match status" value="1"/>
</dbReference>
<dbReference type="SUPFAM" id="SSF53098">
    <property type="entry name" value="Ribonuclease H-like"/>
    <property type="match status" value="1"/>
</dbReference>
<accession>A0A2G9TIY9</accession>